<keyword evidence="1" id="KW-0812">Transmembrane</keyword>
<dbReference type="RefSeq" id="WP_306352032.1">
    <property type="nucleotide sequence ID" value="NZ_JASAWV010000036.1"/>
</dbReference>
<dbReference type="Gene3D" id="2.130.10.10">
    <property type="entry name" value="YVTN repeat-like/Quinoprotein amine dehydrogenase"/>
    <property type="match status" value="1"/>
</dbReference>
<proteinExistence type="predicted"/>
<evidence type="ECO:0000313" key="3">
    <source>
        <dbReference type="Proteomes" id="UP001226020"/>
    </source>
</evidence>
<comment type="caution">
    <text evidence="2">The sequence shown here is derived from an EMBL/GenBank/DDBJ whole genome shotgun (WGS) entry which is preliminary data.</text>
</comment>
<gene>
    <name evidence="2" type="ORF">QJU57_10510</name>
</gene>
<sequence>MKKFIKTHPIISTILVPILFVIGHDFVYIPLKNMMVEQFFLPPVISTGVSTDGRYVITAHAWRDMNRNFDNNPLVLWDVKNKSKQIIAKKVNPFSAYFIPDSHEFMWQDNKDVVHIQNIAGEETLSFKHPRTMGHLMLADKKNYISATPDWWIYSGYGKDRKLVLNDDETGGVAPLNLSLAGDYFLTAGDDIGHVEPIIDTDFKNKPVIDTSEGKLPSNFTELVLWDKNTLQPITRIRIHDGKIFALFSPDGKWLISGDENAINYMWSMDNLNQRLLLERPDRFSIKSKYAEVPDKLREKKIISPATVAYAFLTETDFIQLGKLWHDSKSSLCPLYTVGNKWIQGFVDLQDDPMPSLDYYSKSLTIASSYKAHVLVTGQAYKGGISVYQYHPDKKELERIWVGDDRKYW</sequence>
<keyword evidence="1" id="KW-0472">Membrane</keyword>
<reference evidence="2 3" key="1">
    <citation type="journal article" date="2023" name="Front. Microbiol.">
        <title>Phylogeography and host specificity of Pasteurellaceae pathogenic to sea-farmed fish in the north-east Atlantic.</title>
        <authorList>
            <person name="Gulla S."/>
            <person name="Colquhoun D.J."/>
            <person name="Olsen A.B."/>
            <person name="Spilsberg B."/>
            <person name="Lagesen K."/>
            <person name="Aakesson C.P."/>
            <person name="Strom S."/>
            <person name="Manji F."/>
            <person name="Birkbeck T.H."/>
            <person name="Nilsen H.K."/>
        </authorList>
    </citation>
    <scope>NUCLEOTIDE SEQUENCE [LARGE SCALE GENOMIC DNA]</scope>
    <source>
        <strain evidence="2 3">NVIB3131</strain>
    </source>
</reference>
<feature type="transmembrane region" description="Helical" evidence="1">
    <location>
        <begin position="12"/>
        <end position="31"/>
    </location>
</feature>
<keyword evidence="1" id="KW-1133">Transmembrane helix</keyword>
<dbReference type="SUPFAM" id="SSF82171">
    <property type="entry name" value="DPP6 N-terminal domain-like"/>
    <property type="match status" value="1"/>
</dbReference>
<accession>A0AAW8CM49</accession>
<organism evidence="2 3">
    <name type="scientific">Phocoenobacter atlanticus subsp. atlanticus</name>
    <dbReference type="NCBI Taxonomy" id="3061285"/>
    <lineage>
        <taxon>Bacteria</taxon>
        <taxon>Pseudomonadati</taxon>
        <taxon>Pseudomonadota</taxon>
        <taxon>Gammaproteobacteria</taxon>
        <taxon>Pasteurellales</taxon>
        <taxon>Pasteurellaceae</taxon>
        <taxon>Phocoenobacter</taxon>
        <taxon>Phocoenobacter atlanticus</taxon>
    </lineage>
</organism>
<evidence type="ECO:0000256" key="1">
    <source>
        <dbReference type="SAM" id="Phobius"/>
    </source>
</evidence>
<name>A0AAW8CM49_9PAST</name>
<dbReference type="EMBL" id="JASAXT010000035">
    <property type="protein sequence ID" value="MDP8149499.1"/>
    <property type="molecule type" value="Genomic_DNA"/>
</dbReference>
<dbReference type="Proteomes" id="UP001226020">
    <property type="component" value="Unassembled WGS sequence"/>
</dbReference>
<dbReference type="AlphaFoldDB" id="A0AAW8CM49"/>
<protein>
    <submittedName>
        <fullName evidence="2">WD40 repeat domain-containing protein</fullName>
    </submittedName>
</protein>
<dbReference type="InterPro" id="IPR015943">
    <property type="entry name" value="WD40/YVTN_repeat-like_dom_sf"/>
</dbReference>
<evidence type="ECO:0000313" key="2">
    <source>
        <dbReference type="EMBL" id="MDP8149499.1"/>
    </source>
</evidence>
<keyword evidence="3" id="KW-1185">Reference proteome</keyword>